<dbReference type="EMBL" id="CAJNOM010000047">
    <property type="protein sequence ID" value="CAF0914189.1"/>
    <property type="molecule type" value="Genomic_DNA"/>
</dbReference>
<evidence type="ECO:0000313" key="6">
    <source>
        <dbReference type="Proteomes" id="UP000663877"/>
    </source>
</evidence>
<evidence type="ECO:0000313" key="2">
    <source>
        <dbReference type="EMBL" id="CAF0878624.1"/>
    </source>
</evidence>
<dbReference type="AlphaFoldDB" id="A0A813Y7I9"/>
<feature type="chain" id="PRO_5036223537" evidence="1">
    <location>
        <begin position="22"/>
        <end position="86"/>
    </location>
</feature>
<dbReference type="EMBL" id="CAJNOM010000337">
    <property type="protein sequence ID" value="CAF1370287.1"/>
    <property type="molecule type" value="Genomic_DNA"/>
</dbReference>
<keyword evidence="5" id="KW-1185">Reference proteome</keyword>
<dbReference type="EMBL" id="CAJNOI010000030">
    <property type="protein sequence ID" value="CAF0878624.1"/>
    <property type="molecule type" value="Genomic_DNA"/>
</dbReference>
<keyword evidence="1" id="KW-0732">Signal</keyword>
<dbReference type="Proteomes" id="UP000663877">
    <property type="component" value="Unassembled WGS sequence"/>
</dbReference>
<sequence>MVAFTVPLLVVLLVTSQCMYAYPSASSLNTRYNHPMNLRLKRDFGYLQHHELANNFNDFIPSNIDESLQYAYPINQRQNRKRLIDF</sequence>
<organism evidence="2 6">
    <name type="scientific">Adineta steineri</name>
    <dbReference type="NCBI Taxonomy" id="433720"/>
    <lineage>
        <taxon>Eukaryota</taxon>
        <taxon>Metazoa</taxon>
        <taxon>Spiralia</taxon>
        <taxon>Gnathifera</taxon>
        <taxon>Rotifera</taxon>
        <taxon>Eurotatoria</taxon>
        <taxon>Bdelloidea</taxon>
        <taxon>Adinetida</taxon>
        <taxon>Adinetidae</taxon>
        <taxon>Adineta</taxon>
    </lineage>
</organism>
<protein>
    <submittedName>
        <fullName evidence="2">Uncharacterized protein</fullName>
    </submittedName>
</protein>
<dbReference type="OrthoDB" id="9996043at2759"/>
<evidence type="ECO:0000256" key="1">
    <source>
        <dbReference type="SAM" id="SignalP"/>
    </source>
</evidence>
<comment type="caution">
    <text evidence="2">The sequence shown here is derived from an EMBL/GenBank/DDBJ whole genome shotgun (WGS) entry which is preliminary data.</text>
</comment>
<name>A0A813Y7I9_9BILA</name>
<evidence type="ECO:0000313" key="3">
    <source>
        <dbReference type="EMBL" id="CAF0914189.1"/>
    </source>
</evidence>
<accession>A0A813Y7I9</accession>
<reference evidence="2" key="1">
    <citation type="submission" date="2021-02" db="EMBL/GenBank/DDBJ databases">
        <authorList>
            <person name="Nowell W R."/>
        </authorList>
    </citation>
    <scope>NUCLEOTIDE SEQUENCE</scope>
</reference>
<gene>
    <name evidence="2" type="ORF">BJG266_LOCUS9300</name>
    <name evidence="3" type="ORF">QVE165_LOCUS10176</name>
    <name evidence="4" type="ORF">QVE165_LOCUS35067</name>
</gene>
<dbReference type="Proteomes" id="UP000663832">
    <property type="component" value="Unassembled WGS sequence"/>
</dbReference>
<proteinExistence type="predicted"/>
<evidence type="ECO:0000313" key="5">
    <source>
        <dbReference type="Proteomes" id="UP000663832"/>
    </source>
</evidence>
<evidence type="ECO:0000313" key="4">
    <source>
        <dbReference type="EMBL" id="CAF1370287.1"/>
    </source>
</evidence>
<feature type="signal peptide" evidence="1">
    <location>
        <begin position="1"/>
        <end position="21"/>
    </location>
</feature>